<evidence type="ECO:0000256" key="7">
    <source>
        <dbReference type="ARBA" id="ARBA00022737"/>
    </source>
</evidence>
<dbReference type="FunFam" id="2.40.30.20:FF:000004">
    <property type="entry name" value="Riboflavin synthase, alpha subunit"/>
    <property type="match status" value="1"/>
</dbReference>
<dbReference type="InterPro" id="IPR026017">
    <property type="entry name" value="Lumazine-bd_dom"/>
</dbReference>
<dbReference type="CDD" id="cd00402">
    <property type="entry name" value="Riboflavin_synthase_like"/>
    <property type="match status" value="1"/>
</dbReference>
<evidence type="ECO:0000256" key="5">
    <source>
        <dbReference type="ARBA" id="ARBA00022619"/>
    </source>
</evidence>
<comment type="pathway">
    <text evidence="2">Cofactor biosynthesis; riboflavin biosynthesis; riboflavin from 2-hydroxy-3-oxobutyl phosphate and 5-amino-6-(D-ribitylamino)uracil: step 2/2.</text>
</comment>
<protein>
    <recommendedName>
        <fullName evidence="4 8">Riboflavin synthase</fullName>
        <ecNumber evidence="3 8">2.5.1.9</ecNumber>
    </recommendedName>
</protein>
<evidence type="ECO:0000256" key="9">
    <source>
        <dbReference type="PROSITE-ProRule" id="PRU00524"/>
    </source>
</evidence>
<evidence type="ECO:0000313" key="11">
    <source>
        <dbReference type="EMBL" id="OGY46720.1"/>
    </source>
</evidence>
<name>A0A1G1Y4N5_9BACT</name>
<evidence type="ECO:0000313" key="12">
    <source>
        <dbReference type="Proteomes" id="UP000178240"/>
    </source>
</evidence>
<dbReference type="NCBIfam" id="NF006767">
    <property type="entry name" value="PRK09289.1"/>
    <property type="match status" value="1"/>
</dbReference>
<dbReference type="InterPro" id="IPR023366">
    <property type="entry name" value="ATP_synth_asu-like_sf"/>
</dbReference>
<keyword evidence="5" id="KW-0686">Riboflavin biosynthesis</keyword>
<dbReference type="SUPFAM" id="SSF63380">
    <property type="entry name" value="Riboflavin synthase domain-like"/>
    <property type="match status" value="2"/>
</dbReference>
<feature type="domain" description="Lumazine-binding" evidence="10">
    <location>
        <begin position="95"/>
        <end position="191"/>
    </location>
</feature>
<dbReference type="GO" id="GO:0009231">
    <property type="term" value="P:riboflavin biosynthetic process"/>
    <property type="evidence" value="ECO:0007669"/>
    <property type="project" value="UniProtKB-KW"/>
</dbReference>
<keyword evidence="6" id="KW-0808">Transferase</keyword>
<evidence type="ECO:0000259" key="10">
    <source>
        <dbReference type="PROSITE" id="PS51177"/>
    </source>
</evidence>
<evidence type="ECO:0000256" key="1">
    <source>
        <dbReference type="ARBA" id="ARBA00002803"/>
    </source>
</evidence>
<evidence type="ECO:0000256" key="2">
    <source>
        <dbReference type="ARBA" id="ARBA00004887"/>
    </source>
</evidence>
<dbReference type="Pfam" id="PF00677">
    <property type="entry name" value="Lum_binding"/>
    <property type="match status" value="2"/>
</dbReference>
<dbReference type="InterPro" id="IPR017938">
    <property type="entry name" value="Riboflavin_synthase-like_b-brl"/>
</dbReference>
<organism evidence="11 12">
    <name type="scientific">Candidatus Buchananbacteria bacterium RIFCSPHIGHO2_01_FULL_44_11</name>
    <dbReference type="NCBI Taxonomy" id="1797535"/>
    <lineage>
        <taxon>Bacteria</taxon>
        <taxon>Candidatus Buchananiibacteriota</taxon>
    </lineage>
</organism>
<dbReference type="Gene3D" id="2.40.30.20">
    <property type="match status" value="2"/>
</dbReference>
<dbReference type="PROSITE" id="PS51177">
    <property type="entry name" value="LUMAZINE_BIND"/>
    <property type="match status" value="2"/>
</dbReference>
<dbReference type="AlphaFoldDB" id="A0A1G1Y4N5"/>
<gene>
    <name evidence="11" type="ORF">A2744_00985</name>
</gene>
<sequence>MFTGIISHLGTVKEIKADGLAILAQPNLVKQLKTGASIAVNGVCLTVTKIKLGKIFSLDIMSETWQKTMLADLAVGDKVNLELAMGITDRFDGHVVQGHVDGVARIKSLKKIGNSHEFNFSAPKNITGYLVSKGSIAINGISLTLVKVSRAGFSVSLIPHTFKNTNLASAKVGERVNIEIDILAKYIKTFLRH</sequence>
<proteinExistence type="predicted"/>
<feature type="repeat" description="Lumazine-binding" evidence="9">
    <location>
        <begin position="95"/>
        <end position="191"/>
    </location>
</feature>
<keyword evidence="7" id="KW-0677">Repeat</keyword>
<dbReference type="PANTHER" id="PTHR21098:SF0">
    <property type="entry name" value="RIBOFLAVIN SYNTHASE"/>
    <property type="match status" value="1"/>
</dbReference>
<evidence type="ECO:0000256" key="4">
    <source>
        <dbReference type="ARBA" id="ARBA00013950"/>
    </source>
</evidence>
<dbReference type="STRING" id="1797535.A2744_00985"/>
<dbReference type="EC" id="2.5.1.9" evidence="3 8"/>
<dbReference type="EMBL" id="MHIE01000001">
    <property type="protein sequence ID" value="OGY46720.1"/>
    <property type="molecule type" value="Genomic_DNA"/>
</dbReference>
<accession>A0A1G1Y4N5</accession>
<dbReference type="InterPro" id="IPR001783">
    <property type="entry name" value="Lumazine-bd"/>
</dbReference>
<dbReference type="PIRSF" id="PIRSF000498">
    <property type="entry name" value="Riboflavin_syn_A"/>
    <property type="match status" value="1"/>
</dbReference>
<comment type="function">
    <text evidence="1">Catalyzes the dismutation of two molecules of 6,7-dimethyl-8-ribityllumazine, resulting in the formation of riboflavin and 5-amino-6-(D-ribitylamino)uracil.</text>
</comment>
<comment type="caution">
    <text evidence="11">The sequence shown here is derived from an EMBL/GenBank/DDBJ whole genome shotgun (WGS) entry which is preliminary data.</text>
</comment>
<evidence type="ECO:0000256" key="6">
    <source>
        <dbReference type="ARBA" id="ARBA00022679"/>
    </source>
</evidence>
<dbReference type="Proteomes" id="UP000178240">
    <property type="component" value="Unassembled WGS sequence"/>
</dbReference>
<feature type="domain" description="Lumazine-binding" evidence="10">
    <location>
        <begin position="1"/>
        <end position="94"/>
    </location>
</feature>
<dbReference type="NCBIfam" id="NF009566">
    <property type="entry name" value="PRK13020.1"/>
    <property type="match status" value="1"/>
</dbReference>
<feature type="repeat" description="Lumazine-binding" evidence="9">
    <location>
        <begin position="1"/>
        <end position="94"/>
    </location>
</feature>
<dbReference type="PANTHER" id="PTHR21098">
    <property type="entry name" value="RIBOFLAVIN SYNTHASE ALPHA CHAIN"/>
    <property type="match status" value="1"/>
</dbReference>
<dbReference type="GO" id="GO:0004746">
    <property type="term" value="F:riboflavin synthase activity"/>
    <property type="evidence" value="ECO:0007669"/>
    <property type="project" value="UniProtKB-UniRule"/>
</dbReference>
<evidence type="ECO:0000256" key="8">
    <source>
        <dbReference type="NCBIfam" id="TIGR00187"/>
    </source>
</evidence>
<reference evidence="11 12" key="1">
    <citation type="journal article" date="2016" name="Nat. Commun.">
        <title>Thousands of microbial genomes shed light on interconnected biogeochemical processes in an aquifer system.</title>
        <authorList>
            <person name="Anantharaman K."/>
            <person name="Brown C.T."/>
            <person name="Hug L.A."/>
            <person name="Sharon I."/>
            <person name="Castelle C.J."/>
            <person name="Probst A.J."/>
            <person name="Thomas B.C."/>
            <person name="Singh A."/>
            <person name="Wilkins M.J."/>
            <person name="Karaoz U."/>
            <person name="Brodie E.L."/>
            <person name="Williams K.H."/>
            <person name="Hubbard S.S."/>
            <person name="Banfield J.F."/>
        </authorList>
    </citation>
    <scope>NUCLEOTIDE SEQUENCE [LARGE SCALE GENOMIC DNA]</scope>
</reference>
<evidence type="ECO:0000256" key="3">
    <source>
        <dbReference type="ARBA" id="ARBA00012827"/>
    </source>
</evidence>
<dbReference type="NCBIfam" id="TIGR00187">
    <property type="entry name" value="ribE"/>
    <property type="match status" value="1"/>
</dbReference>